<keyword evidence="3" id="KW-0479">Metal-binding</keyword>
<organism evidence="9 10">
    <name type="scientific">Halodesulfovibrio spirochaetisodalis</name>
    <dbReference type="NCBI Taxonomy" id="1560234"/>
    <lineage>
        <taxon>Bacteria</taxon>
        <taxon>Pseudomonadati</taxon>
        <taxon>Thermodesulfobacteriota</taxon>
        <taxon>Desulfovibrionia</taxon>
        <taxon>Desulfovibrionales</taxon>
        <taxon>Desulfovibrionaceae</taxon>
        <taxon>Halodesulfovibrio</taxon>
    </lineage>
</organism>
<dbReference type="InterPro" id="IPR017896">
    <property type="entry name" value="4Fe4S_Fe-S-bd"/>
</dbReference>
<evidence type="ECO:0000259" key="8">
    <source>
        <dbReference type="PROSITE" id="PS51379"/>
    </source>
</evidence>
<feature type="domain" description="4Fe-4S ferredoxin-type" evidence="8">
    <location>
        <begin position="50"/>
        <end position="80"/>
    </location>
</feature>
<dbReference type="PATRIC" id="fig|1560234.3.peg.2903"/>
<keyword evidence="7" id="KW-0732">Signal</keyword>
<dbReference type="Gene3D" id="3.30.70.20">
    <property type="match status" value="2"/>
</dbReference>
<gene>
    <name evidence="9" type="ORF">SP90_04715</name>
</gene>
<dbReference type="PANTHER" id="PTHR43545">
    <property type="entry name" value="FORMATE DEHYDROGENASE, NITRATE-INDUCIBLE, IRON-SULFUR SUBUNIT"/>
    <property type="match status" value="1"/>
</dbReference>
<keyword evidence="4" id="KW-0677">Repeat</keyword>
<dbReference type="STRING" id="1560234.SP90_04715"/>
<dbReference type="AlphaFoldDB" id="A0A1B7XHA4"/>
<dbReference type="InterPro" id="IPR006311">
    <property type="entry name" value="TAT_signal"/>
</dbReference>
<comment type="subcellular location">
    <subcellularLocation>
        <location evidence="1">Cell envelope</location>
    </subcellularLocation>
</comment>
<keyword evidence="6" id="KW-0411">Iron-sulfur</keyword>
<evidence type="ECO:0000256" key="4">
    <source>
        <dbReference type="ARBA" id="ARBA00022737"/>
    </source>
</evidence>
<dbReference type="GO" id="GO:0051539">
    <property type="term" value="F:4 iron, 4 sulfur cluster binding"/>
    <property type="evidence" value="ECO:0007669"/>
    <property type="project" value="UniProtKB-KW"/>
</dbReference>
<evidence type="ECO:0000313" key="10">
    <source>
        <dbReference type="Proteomes" id="UP000091979"/>
    </source>
</evidence>
<feature type="signal peptide" evidence="7">
    <location>
        <begin position="1"/>
        <end position="41"/>
    </location>
</feature>
<reference evidence="9 10" key="1">
    <citation type="submission" date="2015-01" db="EMBL/GenBank/DDBJ databases">
        <title>Desulfovibrio sp. JC271 draft genome sequence.</title>
        <authorList>
            <person name="Shivani Y."/>
            <person name="Subhash Y."/>
            <person name="Sasikala C."/>
            <person name="Ramana C.V."/>
        </authorList>
    </citation>
    <scope>NUCLEOTIDE SEQUENCE [LARGE SCALE GENOMIC DNA]</scope>
    <source>
        <strain evidence="9 10">JC271</strain>
    </source>
</reference>
<evidence type="ECO:0000256" key="3">
    <source>
        <dbReference type="ARBA" id="ARBA00022723"/>
    </source>
</evidence>
<dbReference type="Pfam" id="PF13247">
    <property type="entry name" value="Fer4_11"/>
    <property type="match status" value="1"/>
</dbReference>
<evidence type="ECO:0000256" key="2">
    <source>
        <dbReference type="ARBA" id="ARBA00022485"/>
    </source>
</evidence>
<keyword evidence="5" id="KW-0408">Iron</keyword>
<evidence type="ECO:0000256" key="5">
    <source>
        <dbReference type="ARBA" id="ARBA00023004"/>
    </source>
</evidence>
<dbReference type="EMBL" id="JXMS01000006">
    <property type="protein sequence ID" value="OBQ54902.1"/>
    <property type="molecule type" value="Genomic_DNA"/>
</dbReference>
<dbReference type="PROSITE" id="PS51379">
    <property type="entry name" value="4FE4S_FER_2"/>
    <property type="match status" value="3"/>
</dbReference>
<feature type="domain" description="4Fe-4S ferredoxin-type" evidence="8">
    <location>
        <begin position="125"/>
        <end position="157"/>
    </location>
</feature>
<sequence>MESTPNSPLSRRPSFSRRSFLKVFSAAGAAACASAAKPAEAQNTEKQEELMTVLDISKCVGCGECVAACKESNAHKYPTVRKPIPKMFPPRVKVEDWSDKKDVDDRLTPYNWLYIQTAELEHDGEDFELNIPRRCLHCTNPPCANLCPWGAALKEDTGIVRIDEDICLGGAKCRTVCPWHIPQRQSGAGLYLDLLPRFAGNGTMLKCDRCYDKIAEGKEPACITACPEDIQTIGPRSMMIKHAKALAASMNGYIYGLDENGGTNTIYVSPVPFEKINNAIEKGRGRPNLAPVKNSMANEETLTSALIAAPLAGIAAGVLKIFSDARKEKQND</sequence>
<dbReference type="PANTHER" id="PTHR43545:SF4">
    <property type="entry name" value="IRON-SULFUR PROTEIN"/>
    <property type="match status" value="1"/>
</dbReference>
<dbReference type="GO" id="GO:0046872">
    <property type="term" value="F:metal ion binding"/>
    <property type="evidence" value="ECO:0007669"/>
    <property type="project" value="UniProtKB-KW"/>
</dbReference>
<comment type="caution">
    <text evidence="9">The sequence shown here is derived from an EMBL/GenBank/DDBJ whole genome shotgun (WGS) entry which is preliminary data.</text>
</comment>
<protein>
    <submittedName>
        <fullName evidence="9">4Fe-4S ferredoxin</fullName>
    </submittedName>
</protein>
<keyword evidence="2" id="KW-0004">4Fe-4S</keyword>
<evidence type="ECO:0000256" key="7">
    <source>
        <dbReference type="SAM" id="SignalP"/>
    </source>
</evidence>
<evidence type="ECO:0000256" key="6">
    <source>
        <dbReference type="ARBA" id="ARBA00023014"/>
    </source>
</evidence>
<keyword evidence="10" id="KW-1185">Reference proteome</keyword>
<dbReference type="GO" id="GO:0030313">
    <property type="term" value="C:cell envelope"/>
    <property type="evidence" value="ECO:0007669"/>
    <property type="project" value="UniProtKB-SubCell"/>
</dbReference>
<accession>A0A1B7XHA4</accession>
<dbReference type="SUPFAM" id="SSF54862">
    <property type="entry name" value="4Fe-4S ferredoxins"/>
    <property type="match status" value="1"/>
</dbReference>
<name>A0A1B7XHA4_9BACT</name>
<feature type="domain" description="4Fe-4S ferredoxin-type" evidence="8">
    <location>
        <begin position="158"/>
        <end position="187"/>
    </location>
</feature>
<dbReference type="PROSITE" id="PS51318">
    <property type="entry name" value="TAT"/>
    <property type="match status" value="1"/>
</dbReference>
<evidence type="ECO:0000256" key="1">
    <source>
        <dbReference type="ARBA" id="ARBA00004196"/>
    </source>
</evidence>
<dbReference type="InterPro" id="IPR051555">
    <property type="entry name" value="FDH_Electron_Transfer_Unit"/>
</dbReference>
<feature type="chain" id="PRO_5008600662" evidence="7">
    <location>
        <begin position="42"/>
        <end position="332"/>
    </location>
</feature>
<proteinExistence type="predicted"/>
<dbReference type="Proteomes" id="UP000091979">
    <property type="component" value="Unassembled WGS sequence"/>
</dbReference>
<evidence type="ECO:0000313" key="9">
    <source>
        <dbReference type="EMBL" id="OBQ54902.1"/>
    </source>
</evidence>